<dbReference type="PANTHER" id="PTHR33332">
    <property type="entry name" value="REVERSE TRANSCRIPTASE DOMAIN-CONTAINING PROTEIN"/>
    <property type="match status" value="1"/>
</dbReference>
<feature type="domain" description="Reverse transcriptase" evidence="1">
    <location>
        <begin position="296"/>
        <end position="529"/>
    </location>
</feature>
<evidence type="ECO:0000259" key="1">
    <source>
        <dbReference type="PROSITE" id="PS50878"/>
    </source>
</evidence>
<dbReference type="InterPro" id="IPR043502">
    <property type="entry name" value="DNA/RNA_pol_sf"/>
</dbReference>
<sequence>MNFSSLMDSFSFTQHVSGPTHTRGHTLDLVFTLGLNADSVCPEDVYISDHHCIFFNLSVSASPPPSRRMVSSHFLNESTASNFSAAFDPPCSSDNDPDSLTSQFNEHCLSIMDNICPVKTRSVPAVNLTPWFNHSLHSLMRQCRKIECLWKKTHFHIHLLHLKDLLTSFNSAVKTRGFPISPTWCPRAKGTPRCCLTPSAALSLLPLLQPLSTLSLFVDKINKVRSSISPSALSLPLPTPTRPIILDSFAPVSLPELTKLVDSMKTSACPLHILPSSLFKSAFQSIGPSVLSIINASLVSGQVPAYFKNAVIDPLLKKPIVDPSLHSSFRPISKLPFISKILEKVVAKQLTAALDEHNIYDCFQSGFRRAHSTETALLRVSNDLLTHSDAGDCSVLVLLDLTAAFDTVDHHLLLERLRDWVGLSGTALEWFSSYLSECSFSVAVSKFRSSTTSLAHGVPQGSVLAPLLFLLYMLPLQHNLSSFKGISHHLYADDIQLYISFKPHETSKLQLLHTCLDSIKTGWLGAFYS</sequence>
<reference evidence="2" key="1">
    <citation type="submission" date="2014-08" db="EMBL/GenBank/DDBJ databases">
        <authorList>
            <person name="Senf B."/>
            <person name="Petzold A."/>
            <person name="Downie B.R."/>
            <person name="Koch P."/>
            <person name="Platzer M."/>
        </authorList>
    </citation>
    <scope>NUCLEOTIDE SEQUENCE [LARGE SCALE GENOMIC DNA]</scope>
    <source>
        <strain evidence="2">GRZ</strain>
    </source>
</reference>
<organism evidence="2 3">
    <name type="scientific">Nothobranchius furzeri</name>
    <name type="common">Turquoise killifish</name>
    <dbReference type="NCBI Taxonomy" id="105023"/>
    <lineage>
        <taxon>Eukaryota</taxon>
        <taxon>Metazoa</taxon>
        <taxon>Chordata</taxon>
        <taxon>Craniata</taxon>
        <taxon>Vertebrata</taxon>
        <taxon>Euteleostomi</taxon>
        <taxon>Actinopterygii</taxon>
        <taxon>Neopterygii</taxon>
        <taxon>Teleostei</taxon>
        <taxon>Neoteleostei</taxon>
        <taxon>Acanthomorphata</taxon>
        <taxon>Ovalentaria</taxon>
        <taxon>Atherinomorphae</taxon>
        <taxon>Cyprinodontiformes</taxon>
        <taxon>Nothobranchiidae</taxon>
        <taxon>Nothobranchius</taxon>
    </lineage>
</organism>
<dbReference type="SUPFAM" id="SSF56672">
    <property type="entry name" value="DNA/RNA polymerases"/>
    <property type="match status" value="1"/>
</dbReference>
<dbReference type="Proteomes" id="UP000694548">
    <property type="component" value="Chromosome sgr15"/>
</dbReference>
<dbReference type="Ensembl" id="ENSNFUT00015017408.1">
    <property type="protein sequence ID" value="ENSNFUP00015016629.1"/>
    <property type="gene ID" value="ENSNFUG00015007963.1"/>
</dbReference>
<accession>A0A8C6LBU4</accession>
<dbReference type="Pfam" id="PF00078">
    <property type="entry name" value="RVT_1"/>
    <property type="match status" value="1"/>
</dbReference>
<name>A0A8C6LBU4_NOTFU</name>
<dbReference type="PROSITE" id="PS50878">
    <property type="entry name" value="RT_POL"/>
    <property type="match status" value="1"/>
</dbReference>
<dbReference type="AlphaFoldDB" id="A0A8C6LBU4"/>
<keyword evidence="3" id="KW-1185">Reference proteome</keyword>
<protein>
    <recommendedName>
        <fullName evidence="1">Reverse transcriptase domain-containing protein</fullName>
    </recommendedName>
</protein>
<dbReference type="GeneTree" id="ENSGT01150000286909"/>
<reference evidence="2" key="2">
    <citation type="submission" date="2025-08" db="UniProtKB">
        <authorList>
            <consortium name="Ensembl"/>
        </authorList>
    </citation>
    <scope>IDENTIFICATION</scope>
</reference>
<proteinExistence type="predicted"/>
<dbReference type="InterPro" id="IPR000477">
    <property type="entry name" value="RT_dom"/>
</dbReference>
<evidence type="ECO:0000313" key="3">
    <source>
        <dbReference type="Proteomes" id="UP000694548"/>
    </source>
</evidence>
<dbReference type="CDD" id="cd01650">
    <property type="entry name" value="RT_nLTR_like"/>
    <property type="match status" value="1"/>
</dbReference>
<evidence type="ECO:0000313" key="2">
    <source>
        <dbReference type="Ensembl" id="ENSNFUP00015016629.1"/>
    </source>
</evidence>
<reference evidence="2" key="3">
    <citation type="submission" date="2025-09" db="UniProtKB">
        <authorList>
            <consortium name="Ensembl"/>
        </authorList>
    </citation>
    <scope>IDENTIFICATION</scope>
</reference>